<reference evidence="3" key="1">
    <citation type="journal article" date="2019" name="Int. J. Syst. Evol. Microbiol.">
        <title>The Global Catalogue of Microorganisms (GCM) 10K type strain sequencing project: providing services to taxonomists for standard genome sequencing and annotation.</title>
        <authorList>
            <consortium name="The Broad Institute Genomics Platform"/>
            <consortium name="The Broad Institute Genome Sequencing Center for Infectious Disease"/>
            <person name="Wu L."/>
            <person name="Ma J."/>
        </authorList>
    </citation>
    <scope>NUCLEOTIDE SEQUENCE [LARGE SCALE GENOMIC DNA]</scope>
    <source>
        <strain evidence="3">CCUG 55250</strain>
    </source>
</reference>
<dbReference type="SUPFAM" id="SSF51206">
    <property type="entry name" value="cAMP-binding domain-like"/>
    <property type="match status" value="1"/>
</dbReference>
<evidence type="ECO:0000313" key="3">
    <source>
        <dbReference type="Proteomes" id="UP001596106"/>
    </source>
</evidence>
<dbReference type="PROSITE" id="PS50042">
    <property type="entry name" value="CNMP_BINDING_3"/>
    <property type="match status" value="1"/>
</dbReference>
<evidence type="ECO:0000259" key="1">
    <source>
        <dbReference type="PROSITE" id="PS50042"/>
    </source>
</evidence>
<dbReference type="InterPro" id="IPR014710">
    <property type="entry name" value="RmlC-like_jellyroll"/>
</dbReference>
<name>A0ABW0IA44_9BACT</name>
<protein>
    <submittedName>
        <fullName evidence="2">Crp/Fnr family transcriptional regulator</fullName>
    </submittedName>
</protein>
<dbReference type="Gene3D" id="2.60.120.10">
    <property type="entry name" value="Jelly Rolls"/>
    <property type="match status" value="1"/>
</dbReference>
<dbReference type="InterPro" id="IPR018490">
    <property type="entry name" value="cNMP-bd_dom_sf"/>
</dbReference>
<sequence length="191" mass="22786">MKAELIQAIGRYIELTESDQRLIGELFRKKILEKNDYWLLEGEVCRHLGLVTQGVLRYFYNRDGEEITYNFGREGDFVCNYLSFFQQQPSAKIIQATEPTELLVISYEQLQRFYQQVKDGERFGRLLMEKNYAEVIHQLTSQYTDSPEKRYLNFLHHFPDLVQRLPQYYIASYVGVKPQSLSRIRKRLLVR</sequence>
<dbReference type="Proteomes" id="UP001596106">
    <property type="component" value="Unassembled WGS sequence"/>
</dbReference>
<dbReference type="EMBL" id="JBHSMA010000003">
    <property type="protein sequence ID" value="MFC5410233.1"/>
    <property type="molecule type" value="Genomic_DNA"/>
</dbReference>
<feature type="domain" description="Cyclic nucleotide-binding" evidence="1">
    <location>
        <begin position="11"/>
        <end position="113"/>
    </location>
</feature>
<dbReference type="Pfam" id="PF00027">
    <property type="entry name" value="cNMP_binding"/>
    <property type="match status" value="1"/>
</dbReference>
<dbReference type="RefSeq" id="WP_379845438.1">
    <property type="nucleotide sequence ID" value="NZ_JBHSMA010000003.1"/>
</dbReference>
<evidence type="ECO:0000313" key="2">
    <source>
        <dbReference type="EMBL" id="MFC5410233.1"/>
    </source>
</evidence>
<comment type="caution">
    <text evidence="2">The sequence shown here is derived from an EMBL/GenBank/DDBJ whole genome shotgun (WGS) entry which is preliminary data.</text>
</comment>
<dbReference type="InterPro" id="IPR000595">
    <property type="entry name" value="cNMP-bd_dom"/>
</dbReference>
<accession>A0ABW0IA44</accession>
<gene>
    <name evidence="2" type="ORF">ACFPMF_12985</name>
</gene>
<keyword evidence="3" id="KW-1185">Reference proteome</keyword>
<proteinExistence type="predicted"/>
<organism evidence="2 3">
    <name type="scientific">Larkinella bovis</name>
    <dbReference type="NCBI Taxonomy" id="683041"/>
    <lineage>
        <taxon>Bacteria</taxon>
        <taxon>Pseudomonadati</taxon>
        <taxon>Bacteroidota</taxon>
        <taxon>Cytophagia</taxon>
        <taxon>Cytophagales</taxon>
        <taxon>Spirosomataceae</taxon>
        <taxon>Larkinella</taxon>
    </lineage>
</organism>